<accession>A0A840UVN3</accession>
<dbReference type="Proteomes" id="UP000539642">
    <property type="component" value="Unassembled WGS sequence"/>
</dbReference>
<organism evidence="1 2">
    <name type="scientific">Desulfoprunum benzoelyticum</name>
    <dbReference type="NCBI Taxonomy" id="1506996"/>
    <lineage>
        <taxon>Bacteria</taxon>
        <taxon>Pseudomonadati</taxon>
        <taxon>Thermodesulfobacteriota</taxon>
        <taxon>Desulfobulbia</taxon>
        <taxon>Desulfobulbales</taxon>
        <taxon>Desulfobulbaceae</taxon>
        <taxon>Desulfoprunum</taxon>
    </lineage>
</organism>
<protein>
    <submittedName>
        <fullName evidence="1">Uncharacterized protein</fullName>
    </submittedName>
</protein>
<evidence type="ECO:0000313" key="2">
    <source>
        <dbReference type="Proteomes" id="UP000539642"/>
    </source>
</evidence>
<dbReference type="EMBL" id="JACHEO010000016">
    <property type="protein sequence ID" value="MBB5348896.1"/>
    <property type="molecule type" value="Genomic_DNA"/>
</dbReference>
<name>A0A840UVN3_9BACT</name>
<keyword evidence="2" id="KW-1185">Reference proteome</keyword>
<comment type="caution">
    <text evidence="1">The sequence shown here is derived from an EMBL/GenBank/DDBJ whole genome shotgun (WGS) entry which is preliminary data.</text>
</comment>
<proteinExistence type="predicted"/>
<dbReference type="AlphaFoldDB" id="A0A840UVN3"/>
<gene>
    <name evidence="1" type="ORF">HNQ81_002637</name>
</gene>
<evidence type="ECO:0000313" key="1">
    <source>
        <dbReference type="EMBL" id="MBB5348896.1"/>
    </source>
</evidence>
<reference evidence="1 2" key="1">
    <citation type="submission" date="2020-08" db="EMBL/GenBank/DDBJ databases">
        <title>Genomic Encyclopedia of Type Strains, Phase IV (KMG-IV): sequencing the most valuable type-strain genomes for metagenomic binning, comparative biology and taxonomic classification.</title>
        <authorList>
            <person name="Goeker M."/>
        </authorList>
    </citation>
    <scope>NUCLEOTIDE SEQUENCE [LARGE SCALE GENOMIC DNA]</scope>
    <source>
        <strain evidence="1 2">DSM 28570</strain>
    </source>
</reference>
<sequence>MIVLQLGATDRAKPPAILIAQNLERECQENLFPQNFTKIDNGLLQVDSDTVLSTAFHLAELDSYILIKGENILKFLLNPELDKLSASVAG</sequence>